<feature type="compositionally biased region" description="Low complexity" evidence="4">
    <location>
        <begin position="700"/>
        <end position="711"/>
    </location>
</feature>
<organism evidence="6 7">
    <name type="scientific">Aplosporella prunicola CBS 121167</name>
    <dbReference type="NCBI Taxonomy" id="1176127"/>
    <lineage>
        <taxon>Eukaryota</taxon>
        <taxon>Fungi</taxon>
        <taxon>Dikarya</taxon>
        <taxon>Ascomycota</taxon>
        <taxon>Pezizomycotina</taxon>
        <taxon>Dothideomycetes</taxon>
        <taxon>Dothideomycetes incertae sedis</taxon>
        <taxon>Botryosphaeriales</taxon>
        <taxon>Aplosporellaceae</taxon>
        <taxon>Aplosporella</taxon>
    </lineage>
</organism>
<evidence type="ECO:0000256" key="1">
    <source>
        <dbReference type="ARBA" id="ARBA00004123"/>
    </source>
</evidence>
<accession>A0A6A6AWL4</accession>
<feature type="compositionally biased region" description="Polar residues" evidence="4">
    <location>
        <begin position="168"/>
        <end position="180"/>
    </location>
</feature>
<sequence>MDESQISLGESLDPRPNQPFHQLPPPDQHPPPPQATQPTNQGRKASRLHQRSCITCRRRKVRCDKNKPCHNCAKARIECVFPQPGNAGDRSQAADPELLNRLQGLESVLKTLISCIGEDRINDALRRDPNDPAPSHLTGLQTAPPPSELRSPPPPPPPEPASHHSGPAQPNTPFWTSGPSPGNEARPTEPTSWTPYGKASGKLVKDGGRDTYISGTFWESLHAGVEDVRELMENSEYGADYDTPSPVNSPHGAEFLFEGAFQHLDLYAMHPPQHLRFRAWELFKENVHPVATVLHIPSVEPAILEAMTTFQNVSSPMQVLMFVVYYGAVTSLPSDECQSVFGEKQSVLFARYRLGLQHAFSRAKLMQTDDFLVLGSFVLFLVLLRHHDPRLSWNLTGLAVRLLESLGMHRDGSSLNLSKFDAEMRRRLWWNLCVLDTPASEDRSCTPTILEMSSFDASLPLNLNDSDLDPNMTDYPPESGELTDICLTLLRCTLTNMWRTMIDTRRLVGNPGKSFASLTMAEKHVWLSEQQQELQQRFIADSSSVNPLHWVVATLVRSIVCNLRLFVYNPLRPDVTLSEEARDKVFITAIECIELSHRLRTDVRARKWAWLLNGYHEWFALTIVLMELCRKPVGKNVDRAWRIVEQSVVLRWESPVDHRGSHQWRSIMLAIDKARAGRRKVLQRPATAPLHHSASSSLNQQQVPQTPQTYPASILPSPALLSLTNMPTPGLLHSEQTPPMDLGLQTELPRLLSPLQDLGHLSGVDMDAYMFDVDAFNQQILRDDQSGMMNWGEPGTDFEHE</sequence>
<protein>
    <recommendedName>
        <fullName evidence="5">Zn(2)-C6 fungal-type domain-containing protein</fullName>
    </recommendedName>
</protein>
<keyword evidence="3" id="KW-0539">Nucleus</keyword>
<reference evidence="6" key="1">
    <citation type="journal article" date="2020" name="Stud. Mycol.">
        <title>101 Dothideomycetes genomes: a test case for predicting lifestyles and emergence of pathogens.</title>
        <authorList>
            <person name="Haridas S."/>
            <person name="Albert R."/>
            <person name="Binder M."/>
            <person name="Bloem J."/>
            <person name="Labutti K."/>
            <person name="Salamov A."/>
            <person name="Andreopoulos B."/>
            <person name="Baker S."/>
            <person name="Barry K."/>
            <person name="Bills G."/>
            <person name="Bluhm B."/>
            <person name="Cannon C."/>
            <person name="Castanera R."/>
            <person name="Culley D."/>
            <person name="Daum C."/>
            <person name="Ezra D."/>
            <person name="Gonzalez J."/>
            <person name="Henrissat B."/>
            <person name="Kuo A."/>
            <person name="Liang C."/>
            <person name="Lipzen A."/>
            <person name="Lutzoni F."/>
            <person name="Magnuson J."/>
            <person name="Mondo S."/>
            <person name="Nolan M."/>
            <person name="Ohm R."/>
            <person name="Pangilinan J."/>
            <person name="Park H.-J."/>
            <person name="Ramirez L."/>
            <person name="Alfaro M."/>
            <person name="Sun H."/>
            <person name="Tritt A."/>
            <person name="Yoshinaga Y."/>
            <person name="Zwiers L.-H."/>
            <person name="Turgeon B."/>
            <person name="Goodwin S."/>
            <person name="Spatafora J."/>
            <person name="Crous P."/>
            <person name="Grigoriev I."/>
        </authorList>
    </citation>
    <scope>NUCLEOTIDE SEQUENCE</scope>
    <source>
        <strain evidence="6">CBS 121167</strain>
    </source>
</reference>
<dbReference type="RefSeq" id="XP_033391291.1">
    <property type="nucleotide sequence ID" value="XM_033537702.1"/>
</dbReference>
<dbReference type="InterPro" id="IPR050613">
    <property type="entry name" value="Sec_Metabolite_Reg"/>
</dbReference>
<comment type="subcellular location">
    <subcellularLocation>
        <location evidence="1">Nucleus</location>
    </subcellularLocation>
</comment>
<dbReference type="GO" id="GO:0003677">
    <property type="term" value="F:DNA binding"/>
    <property type="evidence" value="ECO:0007669"/>
    <property type="project" value="InterPro"/>
</dbReference>
<dbReference type="SMART" id="SM00066">
    <property type="entry name" value="GAL4"/>
    <property type="match status" value="1"/>
</dbReference>
<dbReference type="GO" id="GO:0005634">
    <property type="term" value="C:nucleus"/>
    <property type="evidence" value="ECO:0007669"/>
    <property type="project" value="UniProtKB-SubCell"/>
</dbReference>
<feature type="compositionally biased region" description="Pro residues" evidence="4">
    <location>
        <begin position="143"/>
        <end position="160"/>
    </location>
</feature>
<dbReference type="InterPro" id="IPR036864">
    <property type="entry name" value="Zn2-C6_fun-type_DNA-bd_sf"/>
</dbReference>
<feature type="domain" description="Zn(2)-C6 fungal-type" evidence="5">
    <location>
        <begin position="52"/>
        <end position="81"/>
    </location>
</feature>
<dbReference type="PROSITE" id="PS50048">
    <property type="entry name" value="ZN2_CY6_FUNGAL_2"/>
    <property type="match status" value="1"/>
</dbReference>
<proteinExistence type="predicted"/>
<evidence type="ECO:0000259" key="5">
    <source>
        <dbReference type="PROSITE" id="PS50048"/>
    </source>
</evidence>
<dbReference type="InterPro" id="IPR007219">
    <property type="entry name" value="XnlR_reg_dom"/>
</dbReference>
<evidence type="ECO:0000256" key="4">
    <source>
        <dbReference type="SAM" id="MobiDB-lite"/>
    </source>
</evidence>
<dbReference type="Pfam" id="PF00172">
    <property type="entry name" value="Zn_clus"/>
    <property type="match status" value="1"/>
</dbReference>
<dbReference type="PANTHER" id="PTHR31001:SF50">
    <property type="entry name" value="ZN(II)2CYS6 TRANSCRIPTION FACTOR (EUROFUNG)"/>
    <property type="match status" value="1"/>
</dbReference>
<dbReference type="Proteomes" id="UP000799438">
    <property type="component" value="Unassembled WGS sequence"/>
</dbReference>
<dbReference type="PROSITE" id="PS00463">
    <property type="entry name" value="ZN2_CY6_FUNGAL_1"/>
    <property type="match status" value="1"/>
</dbReference>
<evidence type="ECO:0000313" key="6">
    <source>
        <dbReference type="EMBL" id="KAF2135573.1"/>
    </source>
</evidence>
<keyword evidence="2" id="KW-0479">Metal-binding</keyword>
<dbReference type="Pfam" id="PF04082">
    <property type="entry name" value="Fungal_trans"/>
    <property type="match status" value="1"/>
</dbReference>
<evidence type="ECO:0000256" key="2">
    <source>
        <dbReference type="ARBA" id="ARBA00022723"/>
    </source>
</evidence>
<dbReference type="GeneID" id="54295198"/>
<feature type="region of interest" description="Disordered" evidence="4">
    <location>
        <begin position="1"/>
        <end position="49"/>
    </location>
</feature>
<gene>
    <name evidence="6" type="ORF">K452DRAFT_239125</name>
</gene>
<feature type="region of interest" description="Disordered" evidence="4">
    <location>
        <begin position="124"/>
        <end position="205"/>
    </location>
</feature>
<dbReference type="InterPro" id="IPR001138">
    <property type="entry name" value="Zn2Cys6_DnaBD"/>
</dbReference>
<evidence type="ECO:0000256" key="3">
    <source>
        <dbReference type="ARBA" id="ARBA00023242"/>
    </source>
</evidence>
<keyword evidence="7" id="KW-1185">Reference proteome</keyword>
<dbReference type="CDD" id="cd00067">
    <property type="entry name" value="GAL4"/>
    <property type="match status" value="1"/>
</dbReference>
<dbReference type="PANTHER" id="PTHR31001">
    <property type="entry name" value="UNCHARACTERIZED TRANSCRIPTIONAL REGULATORY PROTEIN"/>
    <property type="match status" value="1"/>
</dbReference>
<dbReference type="GO" id="GO:0008270">
    <property type="term" value="F:zinc ion binding"/>
    <property type="evidence" value="ECO:0007669"/>
    <property type="project" value="InterPro"/>
</dbReference>
<dbReference type="AlphaFoldDB" id="A0A6A6AWL4"/>
<evidence type="ECO:0000313" key="7">
    <source>
        <dbReference type="Proteomes" id="UP000799438"/>
    </source>
</evidence>
<dbReference type="SMART" id="SM00906">
    <property type="entry name" value="Fungal_trans"/>
    <property type="match status" value="1"/>
</dbReference>
<feature type="region of interest" description="Disordered" evidence="4">
    <location>
        <begin position="682"/>
        <end position="711"/>
    </location>
</feature>
<feature type="compositionally biased region" description="Pro residues" evidence="4">
    <location>
        <begin position="22"/>
        <end position="35"/>
    </location>
</feature>
<dbReference type="EMBL" id="ML995569">
    <property type="protein sequence ID" value="KAF2135573.1"/>
    <property type="molecule type" value="Genomic_DNA"/>
</dbReference>
<name>A0A6A6AWL4_9PEZI</name>
<dbReference type="Gene3D" id="4.10.240.10">
    <property type="entry name" value="Zn(2)-C6 fungal-type DNA-binding domain"/>
    <property type="match status" value="1"/>
</dbReference>
<dbReference type="SUPFAM" id="SSF57701">
    <property type="entry name" value="Zn2/Cys6 DNA-binding domain"/>
    <property type="match status" value="1"/>
</dbReference>
<dbReference type="OrthoDB" id="435881at2759"/>
<dbReference type="CDD" id="cd12148">
    <property type="entry name" value="fungal_TF_MHR"/>
    <property type="match status" value="1"/>
</dbReference>
<dbReference type="GO" id="GO:0000981">
    <property type="term" value="F:DNA-binding transcription factor activity, RNA polymerase II-specific"/>
    <property type="evidence" value="ECO:0007669"/>
    <property type="project" value="InterPro"/>
</dbReference>
<dbReference type="GO" id="GO:0006351">
    <property type="term" value="P:DNA-templated transcription"/>
    <property type="evidence" value="ECO:0007669"/>
    <property type="project" value="InterPro"/>
</dbReference>